<feature type="compositionally biased region" description="Polar residues" evidence="1">
    <location>
        <begin position="87"/>
        <end position="111"/>
    </location>
</feature>
<keyword evidence="2" id="KW-0418">Kinase</keyword>
<evidence type="ECO:0000313" key="2">
    <source>
        <dbReference type="EMBL" id="KAG9670641.1"/>
    </source>
</evidence>
<dbReference type="GO" id="GO:0016301">
    <property type="term" value="F:kinase activity"/>
    <property type="evidence" value="ECO:0007669"/>
    <property type="project" value="UniProtKB-KW"/>
</dbReference>
<sequence>LRDLFTQALKNSGEVEDGEYDWMKLNNGKGWEAMKQHPSQAHLHAHHNNVANTSARDVHANRASKTPIPPGRLEQELPKPGAVRSPAQAQRQSGTNRHYSQDYAQKRTSQGGDLAPPEGSTAAQFANSSGNLPGRLQNTQPSRQSTTQPSAQAQRVQQQQQQQQPEQKPSGMSKFFKALCCG</sequence>
<evidence type="ECO:0000256" key="1">
    <source>
        <dbReference type="SAM" id="MobiDB-lite"/>
    </source>
</evidence>
<reference evidence="2" key="1">
    <citation type="journal article" date="2021" name="J Fungi (Basel)">
        <title>Virulence traits and population genomics of the black yeast Aureobasidium melanogenum.</title>
        <authorList>
            <person name="Cernosa A."/>
            <person name="Sun X."/>
            <person name="Gostincar C."/>
            <person name="Fang C."/>
            <person name="Gunde-Cimerman N."/>
            <person name="Song Z."/>
        </authorList>
    </citation>
    <scope>NUCLEOTIDE SEQUENCE</scope>
    <source>
        <strain evidence="2">EXF-9911</strain>
    </source>
</reference>
<dbReference type="EMBL" id="JAHFXF010001294">
    <property type="protein sequence ID" value="KAG9670641.1"/>
    <property type="molecule type" value="Genomic_DNA"/>
</dbReference>
<feature type="compositionally biased region" description="Low complexity" evidence="1">
    <location>
        <begin position="148"/>
        <end position="167"/>
    </location>
</feature>
<feature type="non-terminal residue" evidence="2">
    <location>
        <position position="182"/>
    </location>
</feature>
<dbReference type="AlphaFoldDB" id="A0A9P8E137"/>
<accession>A0A9P8E137</accession>
<feature type="region of interest" description="Disordered" evidence="1">
    <location>
        <begin position="55"/>
        <end position="182"/>
    </location>
</feature>
<gene>
    <name evidence="2" type="ORF">KCU76_g17051</name>
</gene>
<dbReference type="Proteomes" id="UP000779574">
    <property type="component" value="Unassembled WGS sequence"/>
</dbReference>
<organism evidence="2 3">
    <name type="scientific">Aureobasidium melanogenum</name>
    <name type="common">Aureobasidium pullulans var. melanogenum</name>
    <dbReference type="NCBI Taxonomy" id="46634"/>
    <lineage>
        <taxon>Eukaryota</taxon>
        <taxon>Fungi</taxon>
        <taxon>Dikarya</taxon>
        <taxon>Ascomycota</taxon>
        <taxon>Pezizomycotina</taxon>
        <taxon>Dothideomycetes</taxon>
        <taxon>Dothideomycetidae</taxon>
        <taxon>Dothideales</taxon>
        <taxon>Saccotheciaceae</taxon>
        <taxon>Aureobasidium</taxon>
    </lineage>
</organism>
<evidence type="ECO:0000313" key="3">
    <source>
        <dbReference type="Proteomes" id="UP000779574"/>
    </source>
</evidence>
<proteinExistence type="predicted"/>
<name>A0A9P8E137_AURME</name>
<comment type="caution">
    <text evidence="2">The sequence shown here is derived from an EMBL/GenBank/DDBJ whole genome shotgun (WGS) entry which is preliminary data.</text>
</comment>
<reference evidence="2" key="2">
    <citation type="submission" date="2021-08" db="EMBL/GenBank/DDBJ databases">
        <authorList>
            <person name="Gostincar C."/>
            <person name="Sun X."/>
            <person name="Song Z."/>
            <person name="Gunde-Cimerman N."/>
        </authorList>
    </citation>
    <scope>NUCLEOTIDE SEQUENCE</scope>
    <source>
        <strain evidence="2">EXF-9911</strain>
    </source>
</reference>
<feature type="non-terminal residue" evidence="2">
    <location>
        <position position="1"/>
    </location>
</feature>
<protein>
    <submittedName>
        <fullName evidence="2">CK1/CK1/CK1-G protein kinase</fullName>
    </submittedName>
</protein>
<feature type="compositionally biased region" description="Polar residues" evidence="1">
    <location>
        <begin position="121"/>
        <end position="147"/>
    </location>
</feature>
<keyword evidence="2" id="KW-0808">Transferase</keyword>